<evidence type="ECO:0000313" key="4">
    <source>
        <dbReference type="Proteomes" id="UP000578686"/>
    </source>
</evidence>
<feature type="domain" description="NAD-dependent epimerase/dehydratase" evidence="2">
    <location>
        <begin position="76"/>
        <end position="203"/>
    </location>
</feature>
<dbReference type="Gene3D" id="3.40.50.720">
    <property type="entry name" value="NAD(P)-binding Rossmann-like Domain"/>
    <property type="match status" value="1"/>
</dbReference>
<dbReference type="SUPFAM" id="SSF51735">
    <property type="entry name" value="NAD(P)-binding Rossmann-fold domains"/>
    <property type="match status" value="1"/>
</dbReference>
<accession>A0A7X6HY94</accession>
<dbReference type="InterPro" id="IPR001509">
    <property type="entry name" value="Epimerase_deHydtase"/>
</dbReference>
<feature type="region of interest" description="Disordered" evidence="1">
    <location>
        <begin position="34"/>
        <end position="65"/>
    </location>
</feature>
<proteinExistence type="predicted"/>
<dbReference type="Proteomes" id="UP000578686">
    <property type="component" value="Unassembled WGS sequence"/>
</dbReference>
<dbReference type="InterPro" id="IPR036291">
    <property type="entry name" value="NAD(P)-bd_dom_sf"/>
</dbReference>
<dbReference type="InterPro" id="IPR050177">
    <property type="entry name" value="Lipid_A_modif_metabolic_enz"/>
</dbReference>
<dbReference type="PANTHER" id="PTHR43245:SF13">
    <property type="entry name" value="UDP-D-APIOSE_UDP-D-XYLOSE SYNTHASE 2"/>
    <property type="match status" value="1"/>
</dbReference>
<protein>
    <submittedName>
        <fullName evidence="3">NAD-dependent epimerase/dehydratase</fullName>
    </submittedName>
</protein>
<dbReference type="AlphaFoldDB" id="A0A7X6HY94"/>
<gene>
    <name evidence="3" type="ORF">HCN56_07295</name>
</gene>
<dbReference type="EMBL" id="JAAVJD010000035">
    <property type="protein sequence ID" value="NJQ05386.1"/>
    <property type="molecule type" value="Genomic_DNA"/>
</dbReference>
<comment type="caution">
    <text evidence="3">The sequence shown here is derived from an EMBL/GenBank/DDBJ whole genome shotgun (WGS) entry which is preliminary data.</text>
</comment>
<evidence type="ECO:0000256" key="1">
    <source>
        <dbReference type="SAM" id="MobiDB-lite"/>
    </source>
</evidence>
<dbReference type="PANTHER" id="PTHR43245">
    <property type="entry name" value="BIFUNCTIONAL POLYMYXIN RESISTANCE PROTEIN ARNA"/>
    <property type="match status" value="1"/>
</dbReference>
<keyword evidence="4" id="KW-1185">Reference proteome</keyword>
<feature type="compositionally biased region" description="Low complexity" evidence="1">
    <location>
        <begin position="35"/>
        <end position="65"/>
    </location>
</feature>
<dbReference type="Pfam" id="PF01370">
    <property type="entry name" value="Epimerase"/>
    <property type="match status" value="1"/>
</dbReference>
<sequence length="288" mass="30379">MTTRVGDSLPEYERERDDILDAVRTVFDSGQLVLGRASAGSRPSSPPTTACRTAPPSTTAPTPSSWRWRRWAWGPVLFLGACSQVGPDAPVPIDGSEPDRPKGEYDRQKLRAERALLAADAAGTLRGAALRLPTVVGPAHHPGSRDKGVALAMIDRALAGEPVTMWHDGTVRRDLLPVGEVARAVVAAVDHLDALAGRHWTLGSGAGSPLGEVFTTVAALAARRTGGEAVPVVSVEPPAYAESSDFRDVVVDASAFRSVTGWRPASALAYALAETVDHRHARRAIAPG</sequence>
<name>A0A7X6HY94_9ACTN</name>
<reference evidence="3 4" key="1">
    <citation type="submission" date="2020-03" db="EMBL/GenBank/DDBJ databases">
        <title>Draft genome of Streptomyces sp. ventii, isolated from the Axial Seamount in the Pacific Ocean, and resequencing of the two type strains Streptomyces lonarensis strain NCL 716 and Streptomyces bohaiensis strain 11A07.</title>
        <authorList>
            <person name="Loughran R.M."/>
            <person name="Pfannmuller K.M."/>
            <person name="Wasson B.J."/>
            <person name="Deadmond M.C."/>
            <person name="Paddock B.E."/>
            <person name="Koyack M.J."/>
            <person name="Gallegos D.A."/>
            <person name="Mitchell E.A."/>
            <person name="Ushijima B."/>
            <person name="Saw J.H."/>
            <person name="Mcphail K.L."/>
            <person name="Videau P."/>
        </authorList>
    </citation>
    <scope>NUCLEOTIDE SEQUENCE [LARGE SCALE GENOMIC DNA]</scope>
    <source>
        <strain evidence="3 4">NCL716</strain>
    </source>
</reference>
<evidence type="ECO:0000313" key="3">
    <source>
        <dbReference type="EMBL" id="NJQ05386.1"/>
    </source>
</evidence>
<evidence type="ECO:0000259" key="2">
    <source>
        <dbReference type="Pfam" id="PF01370"/>
    </source>
</evidence>
<organism evidence="3 4">
    <name type="scientific">Streptomyces lonarensis</name>
    <dbReference type="NCBI Taxonomy" id="700599"/>
    <lineage>
        <taxon>Bacteria</taxon>
        <taxon>Bacillati</taxon>
        <taxon>Actinomycetota</taxon>
        <taxon>Actinomycetes</taxon>
        <taxon>Kitasatosporales</taxon>
        <taxon>Streptomycetaceae</taxon>
        <taxon>Streptomyces</taxon>
    </lineage>
</organism>